<evidence type="ECO:0000313" key="1">
    <source>
        <dbReference type="EMBL" id="KAJ0103186.1"/>
    </source>
</evidence>
<evidence type="ECO:0000313" key="2">
    <source>
        <dbReference type="Proteomes" id="UP001164250"/>
    </source>
</evidence>
<dbReference type="EMBL" id="CM047899">
    <property type="protein sequence ID" value="KAJ0103186.1"/>
    <property type="molecule type" value="Genomic_DNA"/>
</dbReference>
<protein>
    <submittedName>
        <fullName evidence="1">Uncharacterized protein</fullName>
    </submittedName>
</protein>
<name>A0ACC1BW42_9ROSI</name>
<comment type="caution">
    <text evidence="1">The sequence shown here is derived from an EMBL/GenBank/DDBJ whole genome shotgun (WGS) entry which is preliminary data.</text>
</comment>
<dbReference type="Proteomes" id="UP001164250">
    <property type="component" value="Chromosome 3"/>
</dbReference>
<reference evidence="2" key="1">
    <citation type="journal article" date="2023" name="G3 (Bethesda)">
        <title>Genome assembly and association tests identify interacting loci associated with vigor, precocity, and sex in interspecific pistachio rootstocks.</title>
        <authorList>
            <person name="Palmer W."/>
            <person name="Jacygrad E."/>
            <person name="Sagayaradj S."/>
            <person name="Cavanaugh K."/>
            <person name="Han R."/>
            <person name="Bertier L."/>
            <person name="Beede B."/>
            <person name="Kafkas S."/>
            <person name="Golino D."/>
            <person name="Preece J."/>
            <person name="Michelmore R."/>
        </authorList>
    </citation>
    <scope>NUCLEOTIDE SEQUENCE [LARGE SCALE GENOMIC DNA]</scope>
</reference>
<accession>A0ACC1BW42</accession>
<organism evidence="1 2">
    <name type="scientific">Pistacia atlantica</name>
    <dbReference type="NCBI Taxonomy" id="434234"/>
    <lineage>
        <taxon>Eukaryota</taxon>
        <taxon>Viridiplantae</taxon>
        <taxon>Streptophyta</taxon>
        <taxon>Embryophyta</taxon>
        <taxon>Tracheophyta</taxon>
        <taxon>Spermatophyta</taxon>
        <taxon>Magnoliopsida</taxon>
        <taxon>eudicotyledons</taxon>
        <taxon>Gunneridae</taxon>
        <taxon>Pentapetalae</taxon>
        <taxon>rosids</taxon>
        <taxon>malvids</taxon>
        <taxon>Sapindales</taxon>
        <taxon>Anacardiaceae</taxon>
        <taxon>Pistacia</taxon>
    </lineage>
</organism>
<sequence>MDETVRYRLFSPNILSFTLVLLINSLLFSTCYCIDEQGQPLLTWKNSLNSPTDALKTWNPADSIPCKWLGIHCNTNGEVVKVSLKALELEGSVPSNFQSLKSLKILIISSCNLTETIPKEIGEFGELTFIDLSDNSLSVHNLLTGSIPRSFEKLEKLQGLSLWNNSLEGAIPDDLGNCTELTYLDISINLLTGSIPRIDGDGNLIFSKHGAFIEVVICIT</sequence>
<proteinExistence type="predicted"/>
<gene>
    <name evidence="1" type="ORF">Patl1_03770</name>
</gene>
<keyword evidence="2" id="KW-1185">Reference proteome</keyword>